<dbReference type="AlphaFoldDB" id="X1HLJ7"/>
<dbReference type="Pfam" id="PF02624">
    <property type="entry name" value="YcaO"/>
    <property type="match status" value="1"/>
</dbReference>
<dbReference type="PANTHER" id="PTHR37809:SF1">
    <property type="entry name" value="RIBOSOMAL PROTEIN S12 METHYLTHIOTRANSFERASE ACCESSORY FACTOR YCAO"/>
    <property type="match status" value="1"/>
</dbReference>
<feature type="domain" description="YcaO" evidence="1">
    <location>
        <begin position="1"/>
        <end position="221"/>
    </location>
</feature>
<organism evidence="2">
    <name type="scientific">marine sediment metagenome</name>
    <dbReference type="NCBI Taxonomy" id="412755"/>
    <lineage>
        <taxon>unclassified sequences</taxon>
        <taxon>metagenomes</taxon>
        <taxon>ecological metagenomes</taxon>
    </lineage>
</organism>
<dbReference type="PROSITE" id="PS51664">
    <property type="entry name" value="YCAO"/>
    <property type="match status" value="1"/>
</dbReference>
<accession>X1HLJ7</accession>
<gene>
    <name evidence="2" type="ORF">S03H2_32705</name>
</gene>
<name>X1HLJ7_9ZZZZ</name>
<reference evidence="2" key="1">
    <citation type="journal article" date="2014" name="Front. Microbiol.">
        <title>High frequency of phylogenetically diverse reductive dehalogenase-homologous genes in deep subseafloor sedimentary metagenomes.</title>
        <authorList>
            <person name="Kawai M."/>
            <person name="Futagami T."/>
            <person name="Toyoda A."/>
            <person name="Takaki Y."/>
            <person name="Nishi S."/>
            <person name="Hori S."/>
            <person name="Arai W."/>
            <person name="Tsubouchi T."/>
            <person name="Morono Y."/>
            <person name="Uchiyama I."/>
            <person name="Ito T."/>
            <person name="Fujiyama A."/>
            <person name="Inagaki F."/>
            <person name="Takami H."/>
        </authorList>
    </citation>
    <scope>NUCLEOTIDE SEQUENCE</scope>
    <source>
        <strain evidence="2">Expedition CK06-06</strain>
    </source>
</reference>
<dbReference type="InterPro" id="IPR003776">
    <property type="entry name" value="YcaO-like_dom"/>
</dbReference>
<dbReference type="PANTHER" id="PTHR37809">
    <property type="entry name" value="RIBOSOMAL PROTEIN S12 METHYLTHIOTRANSFERASE ACCESSORY FACTOR YCAO"/>
    <property type="match status" value="1"/>
</dbReference>
<dbReference type="EMBL" id="BARU01019876">
    <property type="protein sequence ID" value="GAH57930.1"/>
    <property type="molecule type" value="Genomic_DNA"/>
</dbReference>
<feature type="non-terminal residue" evidence="2">
    <location>
        <position position="1"/>
    </location>
</feature>
<proteinExistence type="predicted"/>
<evidence type="ECO:0000313" key="2">
    <source>
        <dbReference type="EMBL" id="GAH57930.1"/>
    </source>
</evidence>
<evidence type="ECO:0000259" key="1">
    <source>
        <dbReference type="PROSITE" id="PS51664"/>
    </source>
</evidence>
<comment type="caution">
    <text evidence="2">The sequence shown here is derived from an EMBL/GenBank/DDBJ whole genome shotgun (WGS) entry which is preliminary data.</text>
</comment>
<sequence length="221" mass="25052">CKLFSPIISKIWIKYLTLDFKIHIIGVFGLGKIKTTSGERKTTIIMGSSARLNPINALYKTFLEMGQAAPFYRHLLDRNPTKKFEDDLKNLWDFDDHPYYWLMNTDKIISKLKFLNNGDQIRMESLSNFDKGNNLDNVNYMLGLLKEKNLEAIAVDLTTPDVESIGGKVCKVLIPSFQPLEGAHLLRHLGGERLLNVPVQLGFFPETPGFNCLNPLPNLGL</sequence>
<protein>
    <recommendedName>
        <fullName evidence="1">YcaO domain-containing protein</fullName>
    </recommendedName>
</protein>